<dbReference type="KEGG" id="medw:NCTC10132_01368"/>
<dbReference type="EMBL" id="LS991951">
    <property type="protein sequence ID" value="SYV97996.1"/>
    <property type="molecule type" value="Genomic_DNA"/>
</dbReference>
<evidence type="ECO:0000313" key="1">
    <source>
        <dbReference type="EMBL" id="SYV97996.1"/>
    </source>
</evidence>
<reference evidence="2" key="1">
    <citation type="submission" date="2018-06" db="EMBL/GenBank/DDBJ databases">
        <authorList>
            <consortium name="Pathogen Informatics"/>
        </authorList>
    </citation>
    <scope>NUCLEOTIDE SEQUENCE [LARGE SCALE GENOMIC DNA]</scope>
    <source>
        <strain evidence="2">NCTC10132</strain>
    </source>
</reference>
<protein>
    <submittedName>
        <fullName evidence="1">Uncharacterized protein</fullName>
    </submittedName>
</protein>
<dbReference type="AlphaFoldDB" id="A0A3B0Q5K0"/>
<gene>
    <name evidence="1" type="ORF">NCTC10132_01368</name>
</gene>
<organism evidence="1 2">
    <name type="scientific">Mycoplasmopsis edwardii</name>
    <dbReference type="NCBI Taxonomy" id="53558"/>
    <lineage>
        <taxon>Bacteria</taxon>
        <taxon>Bacillati</taxon>
        <taxon>Mycoplasmatota</taxon>
        <taxon>Mycoplasmoidales</taxon>
        <taxon>Metamycoplasmataceae</taxon>
        <taxon>Mycoplasmopsis</taxon>
    </lineage>
</organism>
<evidence type="ECO:0000313" key="2">
    <source>
        <dbReference type="Proteomes" id="UP000257559"/>
    </source>
</evidence>
<name>A0A3B0Q5K0_9BACT</name>
<proteinExistence type="predicted"/>
<dbReference type="Proteomes" id="UP000257559">
    <property type="component" value="Chromosome"/>
</dbReference>
<sequence>MIIVNTIATILKIVHFDLNTKPTINEIASKATNKIGTQI</sequence>
<keyword evidence="2" id="KW-1185">Reference proteome</keyword>
<accession>A0A3B0Q5K0</accession>